<sequence length="591" mass="64761">MSAPRAAWRQLGIAPTKDSSAIRSAYAAVLKSIDPDTDPARFQALRQAREQALAYARSSDDQLAAAQEALHSHIKIPLTSWSPDPIIAPGLANGTVPGNVGAIVPSVKGDFLSLARPAPVDGTEQLLPTAHVNGSLTPPVLGGASISSTIESLTLNDGAVDEAHYRAVLGILFGEDGRQQPLSDETVRRELIVHAEALLNNPRMSEIAFYTEAERWFAQVIAAAAPRSDPIAHLALDHFGWLADRGRFDQRPEIAAVVARYDMLAFHAAVQKEGHPLHRAWRELITPADEHSRRGHASGKQVAKLLELVRRDFPDLEQAFDWYRVSLWETQPTVSRGGSRNLSWLGWLWPALVLLSALGRCSAETPRPPIISEASDPALPTVGLVDGLRSSDDDIEAAVAMATDRELSLRTIKENNPDLARLLAADWERARSDKELRSAFIQRTSTGLRDRFNTGLAEASYPLISDYRSFQRDEARLAGSRSIYACDDYFIKGTLPGSRSPLYRQRLSKMIARGLIETNVAPPERDLPRSFVIPGAAFTDAVKRSGLSKEEFRQAMQGKGSAEMRCKARIGLIEAALALPRNPGLKLLRDM</sequence>
<name>A0A160THF8_9ZZZZ</name>
<proteinExistence type="predicted"/>
<dbReference type="EMBL" id="CZQE01000076">
    <property type="protein sequence ID" value="CUS43703.1"/>
    <property type="molecule type" value="Genomic_DNA"/>
</dbReference>
<evidence type="ECO:0008006" key="2">
    <source>
        <dbReference type="Google" id="ProtNLM"/>
    </source>
</evidence>
<evidence type="ECO:0000313" key="1">
    <source>
        <dbReference type="EMBL" id="CUS43703.1"/>
    </source>
</evidence>
<dbReference type="AlphaFoldDB" id="A0A160THF8"/>
<reference evidence="1" key="1">
    <citation type="submission" date="2015-10" db="EMBL/GenBank/DDBJ databases">
        <authorList>
            <person name="Gilbert D.G."/>
        </authorList>
    </citation>
    <scope>NUCLEOTIDE SEQUENCE</scope>
</reference>
<organism evidence="1">
    <name type="scientific">hydrothermal vent metagenome</name>
    <dbReference type="NCBI Taxonomy" id="652676"/>
    <lineage>
        <taxon>unclassified sequences</taxon>
        <taxon>metagenomes</taxon>
        <taxon>ecological metagenomes</taxon>
    </lineage>
</organism>
<accession>A0A160THF8</accession>
<gene>
    <name evidence="1" type="ORF">MGWOODY_Smn1080</name>
</gene>
<protein>
    <recommendedName>
        <fullName evidence="2">J domain-containing protein</fullName>
    </recommendedName>
</protein>